<feature type="binding site" evidence="4">
    <location>
        <begin position="203"/>
        <end position="207"/>
    </location>
    <ligand>
        <name>ATP</name>
        <dbReference type="ChEBI" id="CHEBI:30616"/>
    </ligand>
</feature>
<dbReference type="VEuPathDB" id="FungiDB:PTTG_09339"/>
<name>A0A180GBT8_PUCT1</name>
<reference evidence="8" key="1">
    <citation type="submission" date="2009-11" db="EMBL/GenBank/DDBJ databases">
        <authorList>
            <consortium name="The Broad Institute Genome Sequencing Platform"/>
            <person name="Ward D."/>
            <person name="Feldgarden M."/>
            <person name="Earl A."/>
            <person name="Young S.K."/>
            <person name="Zeng Q."/>
            <person name="Koehrsen M."/>
            <person name="Alvarado L."/>
            <person name="Berlin A."/>
            <person name="Bochicchio J."/>
            <person name="Borenstein D."/>
            <person name="Chapman S.B."/>
            <person name="Chen Z."/>
            <person name="Engels R."/>
            <person name="Freedman E."/>
            <person name="Gellesch M."/>
            <person name="Goldberg J."/>
            <person name="Griggs A."/>
            <person name="Gujja S."/>
            <person name="Heilman E."/>
            <person name="Heiman D."/>
            <person name="Hepburn T."/>
            <person name="Howarth C."/>
            <person name="Jen D."/>
            <person name="Larson L."/>
            <person name="Lewis B."/>
            <person name="Mehta T."/>
            <person name="Park D."/>
            <person name="Pearson M."/>
            <person name="Roberts A."/>
            <person name="Saif S."/>
            <person name="Shea T."/>
            <person name="Shenoy N."/>
            <person name="Sisk P."/>
            <person name="Stolte C."/>
            <person name="Sykes S."/>
            <person name="Thomson T."/>
            <person name="Walk T."/>
            <person name="White J."/>
            <person name="Yandava C."/>
            <person name="Izard J."/>
            <person name="Baranova O.V."/>
            <person name="Blanton J.M."/>
            <person name="Tanner A.C."/>
            <person name="Dewhirst F.E."/>
            <person name="Haas B."/>
            <person name="Nusbaum C."/>
            <person name="Birren B."/>
        </authorList>
    </citation>
    <scope>NUCLEOTIDE SEQUENCE [LARGE SCALE GENOMIC DNA]</scope>
    <source>
        <strain evidence="8">1-1 BBBD Race 1</strain>
    </source>
</reference>
<gene>
    <name evidence="8" type="ORF">PTTG_09339</name>
</gene>
<accession>A0A180GBT8</accession>
<feature type="compositionally biased region" description="Polar residues" evidence="6">
    <location>
        <begin position="814"/>
        <end position="829"/>
    </location>
</feature>
<evidence type="ECO:0008006" key="11">
    <source>
        <dbReference type="Google" id="ProtNLM"/>
    </source>
</evidence>
<dbReference type="GO" id="GO:0016020">
    <property type="term" value="C:membrane"/>
    <property type="evidence" value="ECO:0007669"/>
    <property type="project" value="TreeGrafter"/>
</dbReference>
<proteinExistence type="inferred from homology"/>
<dbReference type="OrthoDB" id="6372431at2759"/>
<dbReference type="PROSITE" id="PS01238">
    <property type="entry name" value="GDA1_CD39_NTPASE"/>
    <property type="match status" value="1"/>
</dbReference>
<keyword evidence="7" id="KW-1133">Transmembrane helix</keyword>
<dbReference type="Gene3D" id="3.30.420.150">
    <property type="entry name" value="Exopolyphosphatase. Domain 2"/>
    <property type="match status" value="1"/>
</dbReference>
<dbReference type="GO" id="GO:0045134">
    <property type="term" value="F:UDP phosphatase activity"/>
    <property type="evidence" value="ECO:0007669"/>
    <property type="project" value="TreeGrafter"/>
</dbReference>
<protein>
    <recommendedName>
        <fullName evidence="11">Golgi apyrase</fullName>
    </recommendedName>
</protein>
<evidence type="ECO:0000256" key="3">
    <source>
        <dbReference type="PIRSR" id="PIRSR600407-1"/>
    </source>
</evidence>
<dbReference type="GO" id="GO:0005524">
    <property type="term" value="F:ATP binding"/>
    <property type="evidence" value="ECO:0007669"/>
    <property type="project" value="UniProtKB-KW"/>
</dbReference>
<feature type="region of interest" description="Disordered" evidence="6">
    <location>
        <begin position="759"/>
        <end position="829"/>
    </location>
</feature>
<keyword evidence="4" id="KW-0067">ATP-binding</keyword>
<feature type="region of interest" description="Disordered" evidence="6">
    <location>
        <begin position="629"/>
        <end position="674"/>
    </location>
</feature>
<feature type="compositionally biased region" description="Low complexity" evidence="6">
    <location>
        <begin position="629"/>
        <end position="641"/>
    </location>
</feature>
<dbReference type="GO" id="GO:0006256">
    <property type="term" value="P:UDP catabolic process"/>
    <property type="evidence" value="ECO:0007669"/>
    <property type="project" value="TreeGrafter"/>
</dbReference>
<dbReference type="PANTHER" id="PTHR11782">
    <property type="entry name" value="ADENOSINE/GUANOSINE DIPHOSPHATASE"/>
    <property type="match status" value="1"/>
</dbReference>
<dbReference type="Gene3D" id="3.30.420.40">
    <property type="match status" value="1"/>
</dbReference>
<comment type="similarity">
    <text evidence="1 5">Belongs to the GDA1/CD39 NTPase family.</text>
</comment>
<feature type="region of interest" description="Disordered" evidence="6">
    <location>
        <begin position="569"/>
        <end position="612"/>
    </location>
</feature>
<evidence type="ECO:0000256" key="2">
    <source>
        <dbReference type="ARBA" id="ARBA00022801"/>
    </source>
</evidence>
<dbReference type="GO" id="GO:0004382">
    <property type="term" value="F:GDP phosphatase activity"/>
    <property type="evidence" value="ECO:0007669"/>
    <property type="project" value="TreeGrafter"/>
</dbReference>
<dbReference type="AlphaFoldDB" id="A0A180GBT8"/>
<dbReference type="EMBL" id="ADAS02000110">
    <property type="protein sequence ID" value="OAV90054.1"/>
    <property type="molecule type" value="Genomic_DNA"/>
</dbReference>
<reference evidence="9" key="4">
    <citation type="submission" date="2025-05" db="UniProtKB">
        <authorList>
            <consortium name="EnsemblFungi"/>
        </authorList>
    </citation>
    <scope>IDENTIFICATION</scope>
    <source>
        <strain evidence="9">isolate 1-1 / race 1 (BBBD)</strain>
    </source>
</reference>
<reference evidence="8" key="2">
    <citation type="submission" date="2016-05" db="EMBL/GenBank/DDBJ databases">
        <title>Comparative analysis highlights variable genome content of wheat rusts and divergence of the mating loci.</title>
        <authorList>
            <person name="Cuomo C.A."/>
            <person name="Bakkeren G."/>
            <person name="Szabo L."/>
            <person name="Khalil H."/>
            <person name="Joly D."/>
            <person name="Goldberg J."/>
            <person name="Young S."/>
            <person name="Zeng Q."/>
            <person name="Fellers J."/>
        </authorList>
    </citation>
    <scope>NUCLEOTIDE SEQUENCE [LARGE SCALE GENOMIC DNA]</scope>
    <source>
        <strain evidence="8">1-1 BBBD Race 1</strain>
    </source>
</reference>
<dbReference type="CDD" id="cd24039">
    <property type="entry name" value="ASKHA_NBD_YND1-like"/>
    <property type="match status" value="1"/>
</dbReference>
<feature type="active site" description="Proton acceptor" evidence="3">
    <location>
        <position position="164"/>
    </location>
</feature>
<dbReference type="InterPro" id="IPR000407">
    <property type="entry name" value="GDA1_CD39_NTPase"/>
</dbReference>
<reference evidence="9 10" key="3">
    <citation type="journal article" date="2017" name="G3 (Bethesda)">
        <title>Comparative analysis highlights variable genome content of wheat rusts and divergence of the mating loci.</title>
        <authorList>
            <person name="Cuomo C.A."/>
            <person name="Bakkeren G."/>
            <person name="Khalil H.B."/>
            <person name="Panwar V."/>
            <person name="Joly D."/>
            <person name="Linning R."/>
            <person name="Sakthikumar S."/>
            <person name="Song X."/>
            <person name="Adiconis X."/>
            <person name="Fan L."/>
            <person name="Goldberg J.M."/>
            <person name="Levin J.Z."/>
            <person name="Young S."/>
            <person name="Zeng Q."/>
            <person name="Anikster Y."/>
            <person name="Bruce M."/>
            <person name="Wang M."/>
            <person name="Yin C."/>
            <person name="McCallum B."/>
            <person name="Szabo L.J."/>
            <person name="Hulbert S."/>
            <person name="Chen X."/>
            <person name="Fellers J.P."/>
        </authorList>
    </citation>
    <scope>NUCLEOTIDE SEQUENCE</scope>
    <source>
        <strain evidence="9">isolate 1-1 / race 1 (BBBD)</strain>
        <strain evidence="10">Isolate 1-1 / race 1 (BBBD)</strain>
    </source>
</reference>
<dbReference type="GO" id="GO:0005794">
    <property type="term" value="C:Golgi apparatus"/>
    <property type="evidence" value="ECO:0007669"/>
    <property type="project" value="TreeGrafter"/>
</dbReference>
<evidence type="ECO:0000313" key="8">
    <source>
        <dbReference type="EMBL" id="OAV90054.1"/>
    </source>
</evidence>
<organism evidence="8">
    <name type="scientific">Puccinia triticina (isolate 1-1 / race 1 (BBBD))</name>
    <name type="common">Brown leaf rust fungus</name>
    <dbReference type="NCBI Taxonomy" id="630390"/>
    <lineage>
        <taxon>Eukaryota</taxon>
        <taxon>Fungi</taxon>
        <taxon>Dikarya</taxon>
        <taxon>Basidiomycota</taxon>
        <taxon>Pucciniomycotina</taxon>
        <taxon>Pucciniomycetes</taxon>
        <taxon>Pucciniales</taxon>
        <taxon>Pucciniaceae</taxon>
        <taxon>Puccinia</taxon>
    </lineage>
</organism>
<sequence length="829" mass="92137">MEPPPSTTISHSDWLHERQFGIVLDAGSSGTRIQVYSWKSPRAQLNHRLSSHQSAKVLPRIETGVQDGSDWQLKVEPGISSFGSHPHHLGQYLKPLLDHALKLIPTHQIATSPFYLLATAGMRLLPQSQQDGIVEEVCRYIKKNYRFQIKECNQHIKIISGEEEGTFGWVAVNYLMDGFDRPDHPTASGSQGQSTFGFLDMGGASTQIAFEPNQLAKIEHADNLTKLTLKLLDGTDISHSVFVTTWLGYGTNKARERYTQRLLEQYSQDHPSREPKQQDQLDVIPDPCLPTSLLVPSSSPKYHFNGTGDFKQCIQNVSPLLNKNAPCLDQPCLFDGKHVPPIDFSVNRFIGISEYWYSTQDLWSMGGIYDFVEFEKKAISYCQLDWEEIIENHKSGTKWPSNVEISRLESQCFKAAWIINILHEGIGIPRIIDKGGQGDRKDYNQEGLQKAAQKGLLDSLPPNFQSLNEVGNITVSWTLGKMVLEISQQLSSSHPPSFGRLPGIHTPQLEGGLKVQLSHAKSWIEPMVLLGMTLGALVIWFLYSCSKTFCQFQKERRLGGQGYVLASMEEGDGGRRDSSHNRPSTPRFPRKPSLSSPRNFFHSGVGNSPPGLIQQTVSRALGAWSSRSTATRRSFSASHPSSPRPSRPSRLGSPKLPVNAGFGEGTDGDQNMLIPPVSITTSLSAPVGGTGYQSTTSTRTSLDEGLFVTVPVSRTGSSSGSKRFNDDWTKPAQLAQDGAVHADHLFPLDRPKYRFSHSKSFQSLSSPSDHHLDDLDYLPPSLHDRPLSSSPHDLQSSRPHHHHLHPQQQQQQRTLNSHSCSNLTDFSSQ</sequence>
<evidence type="ECO:0000256" key="1">
    <source>
        <dbReference type="ARBA" id="ARBA00009283"/>
    </source>
</evidence>
<keyword evidence="10" id="KW-1185">Reference proteome</keyword>
<keyword evidence="4" id="KW-0547">Nucleotide-binding</keyword>
<dbReference type="PANTHER" id="PTHR11782:SF121">
    <property type="entry name" value="NUCLEOSIDE-DIPHOSPHATASE MIG-23"/>
    <property type="match status" value="1"/>
</dbReference>
<dbReference type="GO" id="GO:0046036">
    <property type="term" value="P:CTP metabolic process"/>
    <property type="evidence" value="ECO:0007669"/>
    <property type="project" value="TreeGrafter"/>
</dbReference>
<dbReference type="Pfam" id="PF01150">
    <property type="entry name" value="GDA1_CD39"/>
    <property type="match status" value="1"/>
</dbReference>
<dbReference type="GO" id="GO:0017111">
    <property type="term" value="F:ribonucleoside triphosphate phosphatase activity"/>
    <property type="evidence" value="ECO:0007669"/>
    <property type="project" value="TreeGrafter"/>
</dbReference>
<keyword evidence="2 5" id="KW-0378">Hydrolase</keyword>
<feature type="transmembrane region" description="Helical" evidence="7">
    <location>
        <begin position="523"/>
        <end position="543"/>
    </location>
</feature>
<evidence type="ECO:0000256" key="5">
    <source>
        <dbReference type="RuleBase" id="RU003833"/>
    </source>
</evidence>
<evidence type="ECO:0000256" key="6">
    <source>
        <dbReference type="SAM" id="MobiDB-lite"/>
    </source>
</evidence>
<evidence type="ECO:0000256" key="7">
    <source>
        <dbReference type="SAM" id="Phobius"/>
    </source>
</evidence>
<dbReference type="EnsemblFungi" id="PTTG_09339-t43_1">
    <property type="protein sequence ID" value="PTTG_09339-t43_1-p1"/>
    <property type="gene ID" value="PTTG_09339"/>
</dbReference>
<evidence type="ECO:0000256" key="4">
    <source>
        <dbReference type="PIRSR" id="PIRSR600407-2"/>
    </source>
</evidence>
<dbReference type="Proteomes" id="UP000005240">
    <property type="component" value="Unassembled WGS sequence"/>
</dbReference>
<evidence type="ECO:0000313" key="10">
    <source>
        <dbReference type="Proteomes" id="UP000005240"/>
    </source>
</evidence>
<keyword evidence="7" id="KW-0812">Transmembrane</keyword>
<dbReference type="STRING" id="630390.A0A180GBT8"/>
<evidence type="ECO:0000313" key="9">
    <source>
        <dbReference type="EnsemblFungi" id="PTTG_09339-t43_1-p1"/>
    </source>
</evidence>
<keyword evidence="7" id="KW-0472">Membrane</keyword>